<evidence type="ECO:0000256" key="4">
    <source>
        <dbReference type="ARBA" id="ARBA00022605"/>
    </source>
</evidence>
<evidence type="ECO:0000256" key="3">
    <source>
        <dbReference type="ARBA" id="ARBA00022598"/>
    </source>
</evidence>
<proteinExistence type="inferred from homology"/>
<keyword evidence="8 11" id="KW-0315">Glutamine amidotransferase</keyword>
<evidence type="ECO:0000256" key="11">
    <source>
        <dbReference type="PIRSR" id="PIRSR001589-1"/>
    </source>
</evidence>
<organism evidence="15 16">
    <name type="scientific">Photobacterium swingsii</name>
    <dbReference type="NCBI Taxonomy" id="680026"/>
    <lineage>
        <taxon>Bacteria</taxon>
        <taxon>Pseudomonadati</taxon>
        <taxon>Pseudomonadota</taxon>
        <taxon>Gammaproteobacteria</taxon>
        <taxon>Vibrionales</taxon>
        <taxon>Vibrionaceae</taxon>
        <taxon>Photobacterium</taxon>
    </lineage>
</organism>
<evidence type="ECO:0000313" key="16">
    <source>
        <dbReference type="Proteomes" id="UP000240481"/>
    </source>
</evidence>
<dbReference type="InterPro" id="IPR017932">
    <property type="entry name" value="GATase_2_dom"/>
</dbReference>
<dbReference type="InterPro" id="IPR006426">
    <property type="entry name" value="Asn_synth_AEB"/>
</dbReference>
<dbReference type="CDD" id="cd00712">
    <property type="entry name" value="AsnB"/>
    <property type="match status" value="1"/>
</dbReference>
<dbReference type="PANTHER" id="PTHR11772:SF2">
    <property type="entry name" value="ASPARAGINE SYNTHETASE [GLUTAMINE-HYDROLYZING]"/>
    <property type="match status" value="1"/>
</dbReference>
<dbReference type="SUPFAM" id="SSF56235">
    <property type="entry name" value="N-terminal nucleophile aminohydrolases (Ntn hydrolases)"/>
    <property type="match status" value="1"/>
</dbReference>
<dbReference type="GO" id="GO:0004066">
    <property type="term" value="F:asparagine synthase (glutamine-hydrolyzing) activity"/>
    <property type="evidence" value="ECO:0007669"/>
    <property type="project" value="UniProtKB-EC"/>
</dbReference>
<dbReference type="CDD" id="cd01991">
    <property type="entry name" value="Asn_synthase_B_C"/>
    <property type="match status" value="1"/>
</dbReference>
<protein>
    <recommendedName>
        <fullName evidence="2">asparagine synthase (glutamine-hydrolyzing)</fullName>
        <ecNumber evidence="2">6.3.5.4</ecNumber>
    </recommendedName>
</protein>
<dbReference type="InterPro" id="IPR050795">
    <property type="entry name" value="Asn_Synthetase"/>
</dbReference>
<dbReference type="Pfam" id="PF13522">
    <property type="entry name" value="GATase_6"/>
    <property type="match status" value="1"/>
</dbReference>
<dbReference type="InterPro" id="IPR001962">
    <property type="entry name" value="Asn_synthase"/>
</dbReference>
<keyword evidence="7 11" id="KW-0061">Asparagine biosynthesis</keyword>
<comment type="similarity">
    <text evidence="1">Belongs to the asparagine synthetase family.</text>
</comment>
<evidence type="ECO:0000256" key="1">
    <source>
        <dbReference type="ARBA" id="ARBA00005752"/>
    </source>
</evidence>
<dbReference type="EC" id="6.3.5.4" evidence="2"/>
<comment type="pathway">
    <text evidence="9">Amino-acid biosynthesis.</text>
</comment>
<dbReference type="AlphaFoldDB" id="A0A0J8V592"/>
<dbReference type="RefSeq" id="WP_048901080.1">
    <property type="nucleotide sequence ID" value="NZ_AP024852.1"/>
</dbReference>
<dbReference type="Proteomes" id="UP000240481">
    <property type="component" value="Unassembled WGS sequence"/>
</dbReference>
<reference evidence="15 16" key="1">
    <citation type="submission" date="2018-01" db="EMBL/GenBank/DDBJ databases">
        <title>Whole genome sequencing of Histamine producing bacteria.</title>
        <authorList>
            <person name="Butler K."/>
        </authorList>
    </citation>
    <scope>NUCLEOTIDE SEQUENCE [LARGE SCALE GENOMIC DNA]</scope>
    <source>
        <strain evidence="15 16">DSM 24669</strain>
    </source>
</reference>
<evidence type="ECO:0000313" key="15">
    <source>
        <dbReference type="EMBL" id="PSW19068.1"/>
    </source>
</evidence>
<keyword evidence="6 12" id="KW-0067">ATP-binding</keyword>
<keyword evidence="3" id="KW-0436">Ligase</keyword>
<evidence type="ECO:0000256" key="5">
    <source>
        <dbReference type="ARBA" id="ARBA00022741"/>
    </source>
</evidence>
<name>A0A0J8V592_9GAMM</name>
<dbReference type="GO" id="GO:0006529">
    <property type="term" value="P:asparagine biosynthetic process"/>
    <property type="evidence" value="ECO:0007669"/>
    <property type="project" value="UniProtKB-KW"/>
</dbReference>
<dbReference type="InterPro" id="IPR014729">
    <property type="entry name" value="Rossmann-like_a/b/a_fold"/>
</dbReference>
<keyword evidence="16" id="KW-1185">Reference proteome</keyword>
<dbReference type="Gene3D" id="3.40.50.620">
    <property type="entry name" value="HUPs"/>
    <property type="match status" value="1"/>
</dbReference>
<dbReference type="InterPro" id="IPR029055">
    <property type="entry name" value="Ntn_hydrolases_N"/>
</dbReference>
<dbReference type="PROSITE" id="PS51278">
    <property type="entry name" value="GATASE_TYPE_2"/>
    <property type="match status" value="1"/>
</dbReference>
<keyword evidence="5 12" id="KW-0547">Nucleotide-binding</keyword>
<evidence type="ECO:0000256" key="8">
    <source>
        <dbReference type="ARBA" id="ARBA00022962"/>
    </source>
</evidence>
<dbReference type="Pfam" id="PF00733">
    <property type="entry name" value="Asn_synthase"/>
    <property type="match status" value="2"/>
</dbReference>
<evidence type="ECO:0000256" key="9">
    <source>
        <dbReference type="ARBA" id="ARBA00029440"/>
    </source>
</evidence>
<dbReference type="SUPFAM" id="SSF52402">
    <property type="entry name" value="Adenine nucleotide alpha hydrolases-like"/>
    <property type="match status" value="1"/>
</dbReference>
<feature type="active site" description="For GATase activity" evidence="11">
    <location>
        <position position="2"/>
    </location>
</feature>
<gene>
    <name evidence="15" type="ORF">C9I94_24160</name>
</gene>
<feature type="site" description="Important for beta-aspartyl-AMP intermediate formation" evidence="13">
    <location>
        <position position="319"/>
    </location>
</feature>
<feature type="domain" description="Glutamine amidotransferase type-2" evidence="14">
    <location>
        <begin position="2"/>
        <end position="185"/>
    </location>
</feature>
<sequence>MCGIALLYGDTAEQSMSATLDRLFHRGPDDQHCWVSGQLAIGFVRLAINDGTIAGRQPYKAGELIGAFNGEIYNADALVKQHHLVLNSQCDTHVIAPLFAQLGNQVLSELDGFYSGVIYQPSVHTLYLLRDHIGKKPLFYGQANGNIFVVSELKALHNIEWFEQVPLGISQLELTTGKLTQLAEHQPLAKEAVSLAVAMEQAVIKRLPKQQFGVFLSGGLDSSIIAALANQHCKDITYFALGGPESSDIAMVNRLVKHLGLSQVRYIPLPTEQELPSLIAKVLYATESYNPSVISNGLATYLLAEAAQKEGLKVVLTGEGADELFAGYHDQLSEQEWQATRTNLIIDMRFTELRRLDKCSMAHSIEARCPYLDRVVKCIADTLEHKEFYLPGHNKVALRNTFGDLLPVEIATRKKTSFDVGSGIRKLVVDYLTRNGNTEIAELKKIWKRTFTHDADNTYFFSYPTFDTAIAKRGATHR</sequence>
<dbReference type="Gene3D" id="3.60.20.10">
    <property type="entry name" value="Glutamine Phosphoribosylpyrophosphate, subunit 1, domain 1"/>
    <property type="match status" value="1"/>
</dbReference>
<feature type="binding site" evidence="12">
    <location>
        <position position="91"/>
    </location>
    <ligand>
        <name>L-glutamine</name>
        <dbReference type="ChEBI" id="CHEBI:58359"/>
    </ligand>
</feature>
<accession>A0A0J8V592</accession>
<comment type="catalytic activity">
    <reaction evidence="10">
        <text>L-aspartate + L-glutamine + ATP + H2O = L-asparagine + L-glutamate + AMP + diphosphate + H(+)</text>
        <dbReference type="Rhea" id="RHEA:12228"/>
        <dbReference type="ChEBI" id="CHEBI:15377"/>
        <dbReference type="ChEBI" id="CHEBI:15378"/>
        <dbReference type="ChEBI" id="CHEBI:29985"/>
        <dbReference type="ChEBI" id="CHEBI:29991"/>
        <dbReference type="ChEBI" id="CHEBI:30616"/>
        <dbReference type="ChEBI" id="CHEBI:33019"/>
        <dbReference type="ChEBI" id="CHEBI:58048"/>
        <dbReference type="ChEBI" id="CHEBI:58359"/>
        <dbReference type="ChEBI" id="CHEBI:456215"/>
        <dbReference type="EC" id="6.3.5.4"/>
    </reaction>
</comment>
<dbReference type="GO" id="GO:0005524">
    <property type="term" value="F:ATP binding"/>
    <property type="evidence" value="ECO:0007669"/>
    <property type="project" value="UniProtKB-KW"/>
</dbReference>
<evidence type="ECO:0000256" key="2">
    <source>
        <dbReference type="ARBA" id="ARBA00012737"/>
    </source>
</evidence>
<evidence type="ECO:0000256" key="6">
    <source>
        <dbReference type="ARBA" id="ARBA00022840"/>
    </source>
</evidence>
<dbReference type="GO" id="GO:0005829">
    <property type="term" value="C:cytosol"/>
    <property type="evidence" value="ECO:0007669"/>
    <property type="project" value="TreeGrafter"/>
</dbReference>
<dbReference type="OrthoDB" id="9763290at2"/>
<dbReference type="PANTHER" id="PTHR11772">
    <property type="entry name" value="ASPARAGINE SYNTHETASE"/>
    <property type="match status" value="1"/>
</dbReference>
<evidence type="ECO:0000256" key="13">
    <source>
        <dbReference type="PIRSR" id="PIRSR001589-3"/>
    </source>
</evidence>
<evidence type="ECO:0000259" key="14">
    <source>
        <dbReference type="PROSITE" id="PS51278"/>
    </source>
</evidence>
<dbReference type="STRING" id="680026.AB733_24085"/>
<evidence type="ECO:0000256" key="10">
    <source>
        <dbReference type="ARBA" id="ARBA00048741"/>
    </source>
</evidence>
<evidence type="ECO:0000256" key="12">
    <source>
        <dbReference type="PIRSR" id="PIRSR001589-2"/>
    </source>
</evidence>
<evidence type="ECO:0000256" key="7">
    <source>
        <dbReference type="ARBA" id="ARBA00022888"/>
    </source>
</evidence>
<keyword evidence="4 11" id="KW-0028">Amino-acid biosynthesis</keyword>
<dbReference type="PIRSF" id="PIRSF001589">
    <property type="entry name" value="Asn_synthetase_glu-h"/>
    <property type="match status" value="1"/>
</dbReference>
<dbReference type="EMBL" id="PYLZ01000022">
    <property type="protein sequence ID" value="PSW19068.1"/>
    <property type="molecule type" value="Genomic_DNA"/>
</dbReference>
<comment type="caution">
    <text evidence="15">The sequence shown here is derived from an EMBL/GenBank/DDBJ whole genome shotgun (WGS) entry which is preliminary data.</text>
</comment>
<dbReference type="InterPro" id="IPR033738">
    <property type="entry name" value="AsnB_N"/>
</dbReference>